<feature type="compositionally biased region" description="Low complexity" evidence="13">
    <location>
        <begin position="896"/>
        <end position="911"/>
    </location>
</feature>
<feature type="region of interest" description="Disordered" evidence="13">
    <location>
        <begin position="1"/>
        <end position="77"/>
    </location>
</feature>
<dbReference type="PANTHER" id="PTHR30540:SF79">
    <property type="entry name" value="LOW AFFINITY POTASSIUM TRANSPORT SYSTEM PROTEIN KUP"/>
    <property type="match status" value="1"/>
</dbReference>
<keyword evidence="6 12" id="KW-0812">Transmembrane</keyword>
<dbReference type="OrthoDB" id="9805577at2"/>
<dbReference type="RefSeq" id="WP_101614957.1">
    <property type="nucleotide sequence ID" value="NZ_NMWU01000005.1"/>
</dbReference>
<comment type="similarity">
    <text evidence="2 12">Belongs to the HAK/KUP transporter (TC 2.A.72) family.</text>
</comment>
<dbReference type="InterPro" id="IPR053951">
    <property type="entry name" value="K_trans_N"/>
</dbReference>
<evidence type="ECO:0000256" key="7">
    <source>
        <dbReference type="ARBA" id="ARBA00022847"/>
    </source>
</evidence>
<keyword evidence="9 12" id="KW-1133">Transmembrane helix</keyword>
<feature type="transmembrane region" description="Helical" evidence="12">
    <location>
        <begin position="186"/>
        <end position="207"/>
    </location>
</feature>
<dbReference type="GO" id="GO:0005886">
    <property type="term" value="C:plasma membrane"/>
    <property type="evidence" value="ECO:0007669"/>
    <property type="project" value="UniProtKB-SubCell"/>
</dbReference>
<keyword evidence="5 12" id="KW-0633">Potassium transport</keyword>
<evidence type="ECO:0000256" key="13">
    <source>
        <dbReference type="SAM" id="MobiDB-lite"/>
    </source>
</evidence>
<comment type="subcellular location">
    <subcellularLocation>
        <location evidence="12">Cell membrane</location>
        <topology evidence="12">Multi-pass membrane protein</topology>
    </subcellularLocation>
    <subcellularLocation>
        <location evidence="1">Membrane</location>
        <topology evidence="1">Multi-pass membrane protein</topology>
    </subcellularLocation>
</comment>
<feature type="transmembrane region" description="Helical" evidence="12">
    <location>
        <begin position="307"/>
        <end position="333"/>
    </location>
</feature>
<gene>
    <name evidence="12" type="primary">kup</name>
    <name evidence="16" type="ORF">Uis1B_0342</name>
</gene>
<evidence type="ECO:0000256" key="6">
    <source>
        <dbReference type="ARBA" id="ARBA00022692"/>
    </source>
</evidence>
<evidence type="ECO:0000256" key="12">
    <source>
        <dbReference type="HAMAP-Rule" id="MF_01522"/>
    </source>
</evidence>
<comment type="catalytic activity">
    <reaction evidence="12">
        <text>K(+)(in) + H(+)(in) = K(+)(out) + H(+)(out)</text>
        <dbReference type="Rhea" id="RHEA:28490"/>
        <dbReference type="ChEBI" id="CHEBI:15378"/>
        <dbReference type="ChEBI" id="CHEBI:29103"/>
    </reaction>
</comment>
<feature type="region of interest" description="Disordered" evidence="13">
    <location>
        <begin position="830"/>
        <end position="911"/>
    </location>
</feature>
<comment type="function">
    <text evidence="12">Transport of potassium into the cell. Likely operates as a K(+):H(+) symporter.</text>
</comment>
<evidence type="ECO:0000256" key="4">
    <source>
        <dbReference type="ARBA" id="ARBA00022475"/>
    </source>
</evidence>
<feature type="transmembrane region" description="Helical" evidence="12">
    <location>
        <begin position="482"/>
        <end position="502"/>
    </location>
</feature>
<evidence type="ECO:0000259" key="15">
    <source>
        <dbReference type="Pfam" id="PF22776"/>
    </source>
</evidence>
<keyword evidence="4 12" id="KW-1003">Cell membrane</keyword>
<dbReference type="Pfam" id="PF02705">
    <property type="entry name" value="K_trans"/>
    <property type="match status" value="1"/>
</dbReference>
<comment type="caution">
    <text evidence="16">The sequence shown here is derived from an EMBL/GenBank/DDBJ whole genome shotgun (WGS) entry which is preliminary data.</text>
</comment>
<keyword evidence="3 12" id="KW-0813">Transport</keyword>
<evidence type="ECO:0000256" key="2">
    <source>
        <dbReference type="ARBA" id="ARBA00007019"/>
    </source>
</evidence>
<dbReference type="InterPro" id="IPR003855">
    <property type="entry name" value="K+_transporter"/>
</dbReference>
<keyword evidence="10 12" id="KW-0406">Ion transport</keyword>
<feature type="compositionally biased region" description="Basic and acidic residues" evidence="13">
    <location>
        <begin position="105"/>
        <end position="119"/>
    </location>
</feature>
<evidence type="ECO:0000256" key="5">
    <source>
        <dbReference type="ARBA" id="ARBA00022538"/>
    </source>
</evidence>
<feature type="transmembrane region" description="Helical" evidence="12">
    <location>
        <begin position="279"/>
        <end position="295"/>
    </location>
</feature>
<accession>A0A2N5JC74</accession>
<evidence type="ECO:0000256" key="8">
    <source>
        <dbReference type="ARBA" id="ARBA00022958"/>
    </source>
</evidence>
<evidence type="ECO:0000259" key="14">
    <source>
        <dbReference type="Pfam" id="PF02705"/>
    </source>
</evidence>
<evidence type="ECO:0000256" key="10">
    <source>
        <dbReference type="ARBA" id="ARBA00023065"/>
    </source>
</evidence>
<dbReference type="AlphaFoldDB" id="A0A2N5JC74"/>
<keyword evidence="8 12" id="KW-0630">Potassium</keyword>
<dbReference type="InterPro" id="IPR023051">
    <property type="entry name" value="Kup"/>
</dbReference>
<dbReference type="EMBL" id="NMWU01000005">
    <property type="protein sequence ID" value="PLS31804.1"/>
    <property type="molecule type" value="Genomic_DNA"/>
</dbReference>
<feature type="transmembrane region" description="Helical" evidence="12">
    <location>
        <begin position="353"/>
        <end position="372"/>
    </location>
</feature>
<feature type="compositionally biased region" description="Basic and acidic residues" evidence="13">
    <location>
        <begin position="835"/>
        <end position="845"/>
    </location>
</feature>
<feature type="transmembrane region" description="Helical" evidence="12">
    <location>
        <begin position="144"/>
        <end position="166"/>
    </location>
</feature>
<dbReference type="HAMAP" id="MF_01522">
    <property type="entry name" value="Kup"/>
    <property type="match status" value="1"/>
</dbReference>
<keyword evidence="17" id="KW-1185">Reference proteome</keyword>
<feature type="transmembrane region" description="Helical" evidence="12">
    <location>
        <begin position="566"/>
        <end position="584"/>
    </location>
</feature>
<dbReference type="GO" id="GO:0015293">
    <property type="term" value="F:symporter activity"/>
    <property type="evidence" value="ECO:0007669"/>
    <property type="project" value="UniProtKB-UniRule"/>
</dbReference>
<reference evidence="16 17" key="1">
    <citation type="submission" date="2017-07" db="EMBL/GenBank/DDBJ databases">
        <title>Bifidobacterium novel species.</title>
        <authorList>
            <person name="Lugli G.A."/>
            <person name="Milani C."/>
            <person name="Duranti S."/>
            <person name="Mangifesta M."/>
        </authorList>
    </citation>
    <scope>NUCLEOTIDE SEQUENCE [LARGE SCALE GENOMIC DNA]</scope>
    <source>
        <strain evidence="17">Uis1B</strain>
    </source>
</reference>
<dbReference type="InterPro" id="IPR053952">
    <property type="entry name" value="K_trans_C"/>
</dbReference>
<feature type="transmembrane region" description="Helical" evidence="12">
    <location>
        <begin position="434"/>
        <end position="461"/>
    </location>
</feature>
<feature type="transmembrane region" description="Helical" evidence="12">
    <location>
        <begin position="233"/>
        <end position="259"/>
    </location>
</feature>
<name>A0A2N5JC74_9BIFI</name>
<feature type="compositionally biased region" description="Basic and acidic residues" evidence="13">
    <location>
        <begin position="28"/>
        <end position="61"/>
    </location>
</feature>
<evidence type="ECO:0000256" key="9">
    <source>
        <dbReference type="ARBA" id="ARBA00022989"/>
    </source>
</evidence>
<evidence type="ECO:0000256" key="3">
    <source>
        <dbReference type="ARBA" id="ARBA00022448"/>
    </source>
</evidence>
<dbReference type="PANTHER" id="PTHR30540">
    <property type="entry name" value="OSMOTIC STRESS POTASSIUM TRANSPORTER"/>
    <property type="match status" value="1"/>
</dbReference>
<dbReference type="Pfam" id="PF22776">
    <property type="entry name" value="K_trans_C"/>
    <property type="match status" value="1"/>
</dbReference>
<dbReference type="Proteomes" id="UP000235050">
    <property type="component" value="Unassembled WGS sequence"/>
</dbReference>
<proteinExistence type="inferred from homology"/>
<feature type="domain" description="K+ potassium transporter C-terminal" evidence="15">
    <location>
        <begin position="623"/>
        <end position="782"/>
    </location>
</feature>
<feature type="compositionally biased region" description="Basic and acidic residues" evidence="13">
    <location>
        <begin position="1"/>
        <end position="13"/>
    </location>
</feature>
<feature type="compositionally biased region" description="Low complexity" evidence="13">
    <location>
        <begin position="66"/>
        <end position="77"/>
    </location>
</feature>
<evidence type="ECO:0000256" key="1">
    <source>
        <dbReference type="ARBA" id="ARBA00004141"/>
    </source>
</evidence>
<feature type="region of interest" description="Disordered" evidence="13">
    <location>
        <begin position="105"/>
        <end position="126"/>
    </location>
</feature>
<organism evidence="16 17">
    <name type="scientific">Bifidobacterium margollesii</name>
    <dbReference type="NCBI Taxonomy" id="2020964"/>
    <lineage>
        <taxon>Bacteria</taxon>
        <taxon>Bacillati</taxon>
        <taxon>Actinomycetota</taxon>
        <taxon>Actinomycetes</taxon>
        <taxon>Bifidobacteriales</taxon>
        <taxon>Bifidobacteriaceae</taxon>
        <taxon>Bifidobacterium</taxon>
    </lineage>
</organism>
<feature type="transmembrane region" description="Helical" evidence="12">
    <location>
        <begin position="384"/>
        <end position="406"/>
    </location>
</feature>
<evidence type="ECO:0000256" key="11">
    <source>
        <dbReference type="ARBA" id="ARBA00023136"/>
    </source>
</evidence>
<keyword evidence="7 12" id="KW-0769">Symport</keyword>
<protein>
    <recommendedName>
        <fullName evidence="12">Probable potassium transport system protein Kup</fullName>
    </recommendedName>
</protein>
<dbReference type="GO" id="GO:0015079">
    <property type="term" value="F:potassium ion transmembrane transporter activity"/>
    <property type="evidence" value="ECO:0007669"/>
    <property type="project" value="UniProtKB-UniRule"/>
</dbReference>
<evidence type="ECO:0000313" key="16">
    <source>
        <dbReference type="EMBL" id="PLS31804.1"/>
    </source>
</evidence>
<keyword evidence="11 12" id="KW-0472">Membrane</keyword>
<feature type="domain" description="K+ potassium transporter integral membrane" evidence="14">
    <location>
        <begin position="149"/>
        <end position="597"/>
    </location>
</feature>
<feature type="transmembrane region" description="Helical" evidence="12">
    <location>
        <begin position="539"/>
        <end position="560"/>
    </location>
</feature>
<feature type="transmembrane region" description="Helical" evidence="12">
    <location>
        <begin position="508"/>
        <end position="532"/>
    </location>
</feature>
<evidence type="ECO:0000313" key="17">
    <source>
        <dbReference type="Proteomes" id="UP000235050"/>
    </source>
</evidence>
<sequence>MAKQSDIAKHAAEDTEAGSTGPGQEDEQSLRTDRSEKSDTSAKADKTGRSEQSEQTDKATGPDETVPPVTKVIPPVSVTDTGSLQLKGIVKAPKTSRHIVLPEEKAEAERAKKEAEKTQKKAQKAPRTRLGKWWRGVQSGPDRVTLAMSIVALGVVYGDIGTSPLYMAQSFVAGQGGLQYADRQSVLGLLSLLFWSITLITTVKYVLIAMRIDNKGEGGIFALYSMVRRYGKWLAYPAMIGGAAFLADSVLTPAVSISSAVEGLQTIPQLEPLFDSNDSLTLMITVCIILVLFAIQSRGTESIGKVFGIVVMIWFSFLAVVGVVNIGTDWTIFAALNPWYGIEFLLFDPGNKAGLAVMGTVFLATTGAEALYSDMGHVGRGNIYATWPFIKIALVFNYFGQGAWILRNQGNAELYDVKSLNPFFQMMTPNLRSVAVILSVAAGVIASQALITGAFTMVSEATGLNWMPHLQVRYPARTRGQLYIPAINVVLCVATLSVLALFRDSEHITAAYGLALTITMITTTILLAAYIWCAWKRRVFAIVFAILFLAIQTLFFIASMSKFLHGGWFTMLLTLAILGVMYTWDQGTKVERSQRRHMWPKEFLPALDALHRDFKIPYYADNLVYLTSDPELRRLDTDIFYSIFANHPKRARAWWAVSVQVTDDPFTREYSVENFGTSFLFRVRIRLGFKVSQNVATYLHQIMHDLINDGTLPRQTVIYPKVDEDPEIGTIQYVLVHKALMPESKITSRGATSLRVKYAIRHVAGNPVKWFGLAAYNPVVEVQPLFVSTNKVPALKRVALRKPKRPITLQQIRAEQHEEAENIRAAAVAEAESAAAERESRRGSRAESPAVERAGAERATVVDGETVARRARRGAKPNFDLRPASSVGPRTSAKMTSADTTSADTTTVEAK</sequence>